<name>A0A2N3I2U0_9BACT</name>
<gene>
    <name evidence="2" type="ORF">Rain11_2607</name>
</gene>
<dbReference type="AlphaFoldDB" id="A0A2N3I2U0"/>
<evidence type="ECO:0000313" key="3">
    <source>
        <dbReference type="Proteomes" id="UP000233387"/>
    </source>
</evidence>
<organism evidence="2 3">
    <name type="scientific">Raineya orbicola</name>
    <dbReference type="NCBI Taxonomy" id="2016530"/>
    <lineage>
        <taxon>Bacteria</taxon>
        <taxon>Pseudomonadati</taxon>
        <taxon>Bacteroidota</taxon>
        <taxon>Cytophagia</taxon>
        <taxon>Cytophagales</taxon>
        <taxon>Raineyaceae</taxon>
        <taxon>Raineya</taxon>
    </lineage>
</organism>
<protein>
    <recommendedName>
        <fullName evidence="4">DUF4168 domain-containing protein</fullName>
    </recommendedName>
</protein>
<sequence>MKKYLLLLFWGISWGSISAQNFKDEELIKFYHLYQYELSNPFDLPTLMPRCVAKSKISEQRMTEIMQAQAMGKNPKLTESEKQEMEKIQKCLQIEKDKYDAEFVKKIKEKGLSQKRYEEIKNKFVQDRTLQQKTYQLVQK</sequence>
<reference evidence="2 3" key="1">
    <citation type="submission" date="2017-06" db="EMBL/GenBank/DDBJ databases">
        <title>Raineya orbicola gen. nov., sp. nov. a slightly thermophilic bacterium of the phylum Bacteroidetes and the description of Raineyaceae fam. nov.</title>
        <authorList>
            <person name="Albuquerque L."/>
            <person name="Polonia A.R.M."/>
            <person name="Barroso C."/>
            <person name="Froufe H.J.C."/>
            <person name="Lage O."/>
            <person name="Lobo-Da-Cunha A."/>
            <person name="Egas C."/>
            <person name="Da Costa M.S."/>
        </authorList>
    </citation>
    <scope>NUCLEOTIDE SEQUENCE [LARGE SCALE GENOMIC DNA]</scope>
    <source>
        <strain evidence="2 3">SPSPC-11</strain>
    </source>
</reference>
<dbReference type="RefSeq" id="WP_101359867.1">
    <property type="nucleotide sequence ID" value="NZ_NKXO01000067.1"/>
</dbReference>
<keyword evidence="3" id="KW-1185">Reference proteome</keyword>
<comment type="caution">
    <text evidence="2">The sequence shown here is derived from an EMBL/GenBank/DDBJ whole genome shotgun (WGS) entry which is preliminary data.</text>
</comment>
<evidence type="ECO:0000256" key="1">
    <source>
        <dbReference type="SAM" id="SignalP"/>
    </source>
</evidence>
<evidence type="ECO:0000313" key="2">
    <source>
        <dbReference type="EMBL" id="PKQ64624.1"/>
    </source>
</evidence>
<feature type="signal peptide" evidence="1">
    <location>
        <begin position="1"/>
        <end position="19"/>
    </location>
</feature>
<proteinExistence type="predicted"/>
<accession>A0A2N3I2U0</accession>
<keyword evidence="1" id="KW-0732">Signal</keyword>
<dbReference type="EMBL" id="NKXO01000067">
    <property type="protein sequence ID" value="PKQ64624.1"/>
    <property type="molecule type" value="Genomic_DNA"/>
</dbReference>
<feature type="chain" id="PRO_5014995002" description="DUF4168 domain-containing protein" evidence="1">
    <location>
        <begin position="20"/>
        <end position="140"/>
    </location>
</feature>
<evidence type="ECO:0008006" key="4">
    <source>
        <dbReference type="Google" id="ProtNLM"/>
    </source>
</evidence>
<dbReference type="Proteomes" id="UP000233387">
    <property type="component" value="Unassembled WGS sequence"/>
</dbReference>
<dbReference type="OrthoDB" id="9935325at2"/>